<dbReference type="Gene3D" id="1.25.40.10">
    <property type="entry name" value="Tetratricopeptide repeat domain"/>
    <property type="match status" value="1"/>
</dbReference>
<keyword evidence="2" id="KW-0812">Transmembrane</keyword>
<feature type="region of interest" description="Disordered" evidence="1">
    <location>
        <begin position="363"/>
        <end position="392"/>
    </location>
</feature>
<evidence type="ECO:0000313" key="3">
    <source>
        <dbReference type="EMBL" id="QPC84521.1"/>
    </source>
</evidence>
<dbReference type="KEGG" id="pmet:G4Y79_09140"/>
<keyword evidence="2" id="KW-0472">Membrane</keyword>
<keyword evidence="2" id="KW-1133">Transmembrane helix</keyword>
<organism evidence="3 4">
    <name type="scientific">Phototrophicus methaneseepsis</name>
    <dbReference type="NCBI Taxonomy" id="2710758"/>
    <lineage>
        <taxon>Bacteria</taxon>
        <taxon>Bacillati</taxon>
        <taxon>Chloroflexota</taxon>
        <taxon>Candidatus Thermofontia</taxon>
        <taxon>Phototrophicales</taxon>
        <taxon>Phototrophicaceae</taxon>
        <taxon>Phototrophicus</taxon>
    </lineage>
</organism>
<keyword evidence="4" id="KW-1185">Reference proteome</keyword>
<feature type="region of interest" description="Disordered" evidence="1">
    <location>
        <begin position="1"/>
        <end position="24"/>
    </location>
</feature>
<evidence type="ECO:0000313" key="4">
    <source>
        <dbReference type="Proteomes" id="UP000594468"/>
    </source>
</evidence>
<evidence type="ECO:0000256" key="2">
    <source>
        <dbReference type="SAM" id="Phobius"/>
    </source>
</evidence>
<proteinExistence type="predicted"/>
<dbReference type="AlphaFoldDB" id="A0A7S8ECQ1"/>
<sequence>MTDPYLDPLDVDPLDDTQPTRPPDWEAVQHHVQADVQPGPYVDYDDESTGPGCIVWGALGFFMVLLAGAIVFLAGYAGWSDGLKVAYGNATAQAQDEIDRQCGLISGDLQQGNLGLAQQRFLSLEQVTPVPACVATFAPTATARYLELQPTETPTSTPTEALIEATPTVEAEVTEAVVDAEPTSDSPYDLAGMLSDAEALMADGEIMEAIEWLEAIQSIDGTYQKARIDQMLFNAYISEADRNYRQPNGSLAEAIALTDRAEAYGDVGEYAFEREVAQLYLNAQTYIGVDYGRAIQALNSVRNLAPNYKDTGTLLFNQYVAYGDALVASFSPCEAVNQYENALRMQNNANVGGKRDAARTSCELGTSGTGTPGLGQSGDSGTPIAPIGVPNT</sequence>
<evidence type="ECO:0000256" key="1">
    <source>
        <dbReference type="SAM" id="MobiDB-lite"/>
    </source>
</evidence>
<dbReference type="Proteomes" id="UP000594468">
    <property type="component" value="Chromosome"/>
</dbReference>
<reference evidence="3 4" key="1">
    <citation type="submission" date="2020-02" db="EMBL/GenBank/DDBJ databases">
        <authorList>
            <person name="Zheng R.K."/>
            <person name="Sun C.M."/>
        </authorList>
    </citation>
    <scope>NUCLEOTIDE SEQUENCE [LARGE SCALE GENOMIC DNA]</scope>
    <source>
        <strain evidence="4">rifampicinis</strain>
    </source>
</reference>
<feature type="compositionally biased region" description="Gly residues" evidence="1">
    <location>
        <begin position="367"/>
        <end position="378"/>
    </location>
</feature>
<name>A0A7S8ECQ1_9CHLR</name>
<dbReference type="RefSeq" id="WP_195172584.1">
    <property type="nucleotide sequence ID" value="NZ_CP062983.1"/>
</dbReference>
<evidence type="ECO:0008006" key="5">
    <source>
        <dbReference type="Google" id="ProtNLM"/>
    </source>
</evidence>
<protein>
    <recommendedName>
        <fullName evidence="5">Tetratricopeptide repeat protein</fullName>
    </recommendedName>
</protein>
<feature type="transmembrane region" description="Helical" evidence="2">
    <location>
        <begin position="54"/>
        <end position="79"/>
    </location>
</feature>
<accession>A0A7S8ECQ1</accession>
<dbReference type="InterPro" id="IPR011990">
    <property type="entry name" value="TPR-like_helical_dom_sf"/>
</dbReference>
<gene>
    <name evidence="3" type="ORF">G4Y79_09140</name>
</gene>
<dbReference type="EMBL" id="CP062983">
    <property type="protein sequence ID" value="QPC84521.1"/>
    <property type="molecule type" value="Genomic_DNA"/>
</dbReference>